<feature type="transmembrane region" description="Helical" evidence="7">
    <location>
        <begin position="144"/>
        <end position="167"/>
    </location>
</feature>
<dbReference type="InterPro" id="IPR010290">
    <property type="entry name" value="TM_effector"/>
</dbReference>
<name>A0A9X3S5C8_9ACTN</name>
<dbReference type="Pfam" id="PF05977">
    <property type="entry name" value="MFS_3"/>
    <property type="match status" value="1"/>
</dbReference>
<dbReference type="PROSITE" id="PS50850">
    <property type="entry name" value="MFS"/>
    <property type="match status" value="1"/>
</dbReference>
<feature type="transmembrane region" description="Helical" evidence="7">
    <location>
        <begin position="80"/>
        <end position="100"/>
    </location>
</feature>
<protein>
    <submittedName>
        <fullName evidence="9">MFS transporter</fullName>
    </submittedName>
</protein>
<feature type="transmembrane region" description="Helical" evidence="7">
    <location>
        <begin position="47"/>
        <end position="68"/>
    </location>
</feature>
<keyword evidence="4 7" id="KW-0812">Transmembrane</keyword>
<feature type="transmembrane region" description="Helical" evidence="7">
    <location>
        <begin position="223"/>
        <end position="242"/>
    </location>
</feature>
<evidence type="ECO:0000256" key="4">
    <source>
        <dbReference type="ARBA" id="ARBA00022692"/>
    </source>
</evidence>
<sequence>MILADFSLLRRRRDLRLLVFGYTVSLFGTMFTQVALAVQVYDLTGSTVAVGLLGAAEFVPIVLLALVGGALADAFDRRKLIWGAELTASIVSGALLFNALLPNPHVWVLFVAAMLFAGASAVLRPPLDALMPRLVERDELKAASAIYGSLANLATIAGPALAGVLIAATDVSVAYGLDLASFVASLTAFALMRTPPPPPDAEPPSLRAILAGLRYAGSRQELLGSYLIDINAMFFGMPFALFPALADRYGGTQVVGLLWAAPGVGALVSMSTSGWATRVHHNGRAIVWAAAAWGVAIALFGLTETLWLALLLLALAGAADGVSGIFRGALWNETIPDEMRGRLAGVEMISWSSGPLLGNARAGVSASLFGLRASVFGGGVLVVAGSVVLALALPRFWNYDSRSSAAS</sequence>
<feature type="transmembrane region" description="Helical" evidence="7">
    <location>
        <begin position="285"/>
        <end position="302"/>
    </location>
</feature>
<feature type="domain" description="Major facilitator superfamily (MFS) profile" evidence="8">
    <location>
        <begin position="173"/>
        <end position="407"/>
    </location>
</feature>
<evidence type="ECO:0000256" key="3">
    <source>
        <dbReference type="ARBA" id="ARBA00022475"/>
    </source>
</evidence>
<keyword evidence="10" id="KW-1185">Reference proteome</keyword>
<dbReference type="GO" id="GO:0005886">
    <property type="term" value="C:plasma membrane"/>
    <property type="evidence" value="ECO:0007669"/>
    <property type="project" value="UniProtKB-SubCell"/>
</dbReference>
<evidence type="ECO:0000313" key="9">
    <source>
        <dbReference type="EMBL" id="MDA0165482.1"/>
    </source>
</evidence>
<dbReference type="PANTHER" id="PTHR23513">
    <property type="entry name" value="INTEGRAL MEMBRANE EFFLUX PROTEIN-RELATED"/>
    <property type="match status" value="1"/>
</dbReference>
<gene>
    <name evidence="9" type="ORF">OM076_34755</name>
</gene>
<comment type="caution">
    <text evidence="9">The sequence shown here is derived from an EMBL/GenBank/DDBJ whole genome shotgun (WGS) entry which is preliminary data.</text>
</comment>
<evidence type="ECO:0000313" key="10">
    <source>
        <dbReference type="Proteomes" id="UP001149140"/>
    </source>
</evidence>
<evidence type="ECO:0000256" key="5">
    <source>
        <dbReference type="ARBA" id="ARBA00022989"/>
    </source>
</evidence>
<evidence type="ECO:0000256" key="7">
    <source>
        <dbReference type="SAM" id="Phobius"/>
    </source>
</evidence>
<feature type="transmembrane region" description="Helical" evidence="7">
    <location>
        <begin position="17"/>
        <end position="41"/>
    </location>
</feature>
<evidence type="ECO:0000256" key="2">
    <source>
        <dbReference type="ARBA" id="ARBA00022448"/>
    </source>
</evidence>
<feature type="transmembrane region" description="Helical" evidence="7">
    <location>
        <begin position="375"/>
        <end position="397"/>
    </location>
</feature>
<evidence type="ECO:0000259" key="8">
    <source>
        <dbReference type="PROSITE" id="PS50850"/>
    </source>
</evidence>
<dbReference type="InterPro" id="IPR036259">
    <property type="entry name" value="MFS_trans_sf"/>
</dbReference>
<dbReference type="GO" id="GO:0022857">
    <property type="term" value="F:transmembrane transporter activity"/>
    <property type="evidence" value="ECO:0007669"/>
    <property type="project" value="InterPro"/>
</dbReference>
<dbReference type="RefSeq" id="WP_270044740.1">
    <property type="nucleotide sequence ID" value="NZ_JAPDOD010000047.1"/>
</dbReference>
<keyword evidence="5 7" id="KW-1133">Transmembrane helix</keyword>
<organism evidence="9 10">
    <name type="scientific">Solirubrobacter ginsenosidimutans</name>
    <dbReference type="NCBI Taxonomy" id="490573"/>
    <lineage>
        <taxon>Bacteria</taxon>
        <taxon>Bacillati</taxon>
        <taxon>Actinomycetota</taxon>
        <taxon>Thermoleophilia</taxon>
        <taxon>Solirubrobacterales</taxon>
        <taxon>Solirubrobacteraceae</taxon>
        <taxon>Solirubrobacter</taxon>
    </lineage>
</organism>
<dbReference type="EMBL" id="JAPDOD010000047">
    <property type="protein sequence ID" value="MDA0165482.1"/>
    <property type="molecule type" value="Genomic_DNA"/>
</dbReference>
<proteinExistence type="predicted"/>
<dbReference type="AlphaFoldDB" id="A0A9X3S5C8"/>
<evidence type="ECO:0000256" key="6">
    <source>
        <dbReference type="ARBA" id="ARBA00023136"/>
    </source>
</evidence>
<dbReference type="PANTHER" id="PTHR23513:SF9">
    <property type="entry name" value="ENTEROBACTIN EXPORTER ENTS"/>
    <property type="match status" value="1"/>
</dbReference>
<feature type="transmembrane region" description="Helical" evidence="7">
    <location>
        <begin position="106"/>
        <end position="123"/>
    </location>
</feature>
<feature type="transmembrane region" description="Helical" evidence="7">
    <location>
        <begin position="254"/>
        <end position="273"/>
    </location>
</feature>
<comment type="subcellular location">
    <subcellularLocation>
        <location evidence="1">Cell membrane</location>
        <topology evidence="1">Multi-pass membrane protein</topology>
    </subcellularLocation>
</comment>
<keyword evidence="3" id="KW-1003">Cell membrane</keyword>
<evidence type="ECO:0000256" key="1">
    <source>
        <dbReference type="ARBA" id="ARBA00004651"/>
    </source>
</evidence>
<dbReference type="SUPFAM" id="SSF103473">
    <property type="entry name" value="MFS general substrate transporter"/>
    <property type="match status" value="1"/>
</dbReference>
<keyword evidence="2" id="KW-0813">Transport</keyword>
<dbReference type="InterPro" id="IPR020846">
    <property type="entry name" value="MFS_dom"/>
</dbReference>
<keyword evidence="6 7" id="KW-0472">Membrane</keyword>
<dbReference type="Proteomes" id="UP001149140">
    <property type="component" value="Unassembled WGS sequence"/>
</dbReference>
<reference evidence="9" key="1">
    <citation type="submission" date="2022-10" db="EMBL/GenBank/DDBJ databases">
        <title>The WGS of Solirubrobacter ginsenosidimutans DSM 21036.</title>
        <authorList>
            <person name="Jiang Z."/>
        </authorList>
    </citation>
    <scope>NUCLEOTIDE SEQUENCE</scope>
    <source>
        <strain evidence="9">DSM 21036</strain>
    </source>
</reference>
<dbReference type="CDD" id="cd06173">
    <property type="entry name" value="MFS_MefA_like"/>
    <property type="match status" value="1"/>
</dbReference>
<accession>A0A9X3S5C8</accession>
<feature type="transmembrane region" description="Helical" evidence="7">
    <location>
        <begin position="173"/>
        <end position="192"/>
    </location>
</feature>
<dbReference type="Gene3D" id="1.20.1250.20">
    <property type="entry name" value="MFS general substrate transporter like domains"/>
    <property type="match status" value="1"/>
</dbReference>